<dbReference type="InterPro" id="IPR036513">
    <property type="entry name" value="STAS_dom_sf"/>
</dbReference>
<accession>A0ABU7JWW5</accession>
<evidence type="ECO:0000259" key="3">
    <source>
        <dbReference type="PROSITE" id="PS50801"/>
    </source>
</evidence>
<dbReference type="PANTHER" id="PTHR33495:SF13">
    <property type="entry name" value="ANTI-SIGMA-F FACTOR ANTAGONIST RSFB"/>
    <property type="match status" value="1"/>
</dbReference>
<dbReference type="Proteomes" id="UP001331936">
    <property type="component" value="Unassembled WGS sequence"/>
</dbReference>
<evidence type="ECO:0000313" key="4">
    <source>
        <dbReference type="EMBL" id="MEE2034516.1"/>
    </source>
</evidence>
<reference evidence="4 5" key="1">
    <citation type="submission" date="2023-08" db="EMBL/GenBank/DDBJ databases">
        <authorList>
            <person name="Girao M."/>
            <person name="Carvalho M.F."/>
        </authorList>
    </citation>
    <scope>NUCLEOTIDE SEQUENCE [LARGE SCALE GENOMIC DNA]</scope>
    <source>
        <strain evidence="4 5">CC-R104</strain>
    </source>
</reference>
<dbReference type="Pfam" id="PF01740">
    <property type="entry name" value="STAS"/>
    <property type="match status" value="1"/>
</dbReference>
<evidence type="ECO:0000256" key="1">
    <source>
        <dbReference type="ARBA" id="ARBA00009013"/>
    </source>
</evidence>
<dbReference type="EMBL" id="JAUZMZ010000153">
    <property type="protein sequence ID" value="MEE2034516.1"/>
    <property type="molecule type" value="Genomic_DNA"/>
</dbReference>
<dbReference type="Gene3D" id="3.30.750.24">
    <property type="entry name" value="STAS domain"/>
    <property type="match status" value="1"/>
</dbReference>
<keyword evidence="5" id="KW-1185">Reference proteome</keyword>
<dbReference type="CDD" id="cd07043">
    <property type="entry name" value="STAS_anti-anti-sigma_factors"/>
    <property type="match status" value="1"/>
</dbReference>
<dbReference type="SUPFAM" id="SSF52091">
    <property type="entry name" value="SpoIIaa-like"/>
    <property type="match status" value="1"/>
</dbReference>
<dbReference type="RefSeq" id="WP_330153884.1">
    <property type="nucleotide sequence ID" value="NZ_JAUZMZ010000153.1"/>
</dbReference>
<proteinExistence type="inferred from homology"/>
<protein>
    <recommendedName>
        <fullName evidence="2">Anti-sigma factor antagonist</fullName>
    </recommendedName>
</protein>
<organism evidence="4 5">
    <name type="scientific">Rhodococcus chondri</name>
    <dbReference type="NCBI Taxonomy" id="3065941"/>
    <lineage>
        <taxon>Bacteria</taxon>
        <taxon>Bacillati</taxon>
        <taxon>Actinomycetota</taxon>
        <taxon>Actinomycetes</taxon>
        <taxon>Mycobacteriales</taxon>
        <taxon>Nocardiaceae</taxon>
        <taxon>Rhodococcus</taxon>
    </lineage>
</organism>
<name>A0ABU7JWW5_9NOCA</name>
<evidence type="ECO:0000313" key="5">
    <source>
        <dbReference type="Proteomes" id="UP001331936"/>
    </source>
</evidence>
<dbReference type="NCBIfam" id="TIGR00377">
    <property type="entry name" value="ant_ant_sig"/>
    <property type="match status" value="1"/>
</dbReference>
<gene>
    <name evidence="4" type="ORF">Q8814_20755</name>
</gene>
<comment type="similarity">
    <text evidence="1 2">Belongs to the anti-sigma-factor antagonist family.</text>
</comment>
<sequence>MTDPLIEHPHMTLSTTLAGSVAVLSVSGDVDMSSAPLLEKKALDLLDADHSGLVVDLSAVDFLASMGIALLVELSKRAPGNFAFAVVARGSATARPLEMLGLGDVLSIYPHLEEALAALEGASEDSPE</sequence>
<dbReference type="PROSITE" id="PS50801">
    <property type="entry name" value="STAS"/>
    <property type="match status" value="1"/>
</dbReference>
<feature type="domain" description="STAS" evidence="3">
    <location>
        <begin position="11"/>
        <end position="119"/>
    </location>
</feature>
<evidence type="ECO:0000256" key="2">
    <source>
        <dbReference type="RuleBase" id="RU003749"/>
    </source>
</evidence>
<dbReference type="InterPro" id="IPR003658">
    <property type="entry name" value="Anti-sigma_ant"/>
</dbReference>
<dbReference type="InterPro" id="IPR002645">
    <property type="entry name" value="STAS_dom"/>
</dbReference>
<dbReference type="PANTHER" id="PTHR33495">
    <property type="entry name" value="ANTI-SIGMA FACTOR ANTAGONIST TM_1081-RELATED-RELATED"/>
    <property type="match status" value="1"/>
</dbReference>
<comment type="caution">
    <text evidence="4">The sequence shown here is derived from an EMBL/GenBank/DDBJ whole genome shotgun (WGS) entry which is preliminary data.</text>
</comment>